<dbReference type="AlphaFoldDB" id="A0A284RNF5"/>
<protein>
    <submittedName>
        <fullName evidence="1">Uncharacterized protein</fullName>
    </submittedName>
</protein>
<dbReference type="EMBL" id="FUEG01000012">
    <property type="protein sequence ID" value="SJL10254.1"/>
    <property type="molecule type" value="Genomic_DNA"/>
</dbReference>
<accession>A0A284RNF5</accession>
<name>A0A284RNF5_ARMOS</name>
<organism evidence="1 2">
    <name type="scientific">Armillaria ostoyae</name>
    <name type="common">Armillaria root rot fungus</name>
    <dbReference type="NCBI Taxonomy" id="47428"/>
    <lineage>
        <taxon>Eukaryota</taxon>
        <taxon>Fungi</taxon>
        <taxon>Dikarya</taxon>
        <taxon>Basidiomycota</taxon>
        <taxon>Agaricomycotina</taxon>
        <taxon>Agaricomycetes</taxon>
        <taxon>Agaricomycetidae</taxon>
        <taxon>Agaricales</taxon>
        <taxon>Marasmiineae</taxon>
        <taxon>Physalacriaceae</taxon>
        <taxon>Armillaria</taxon>
    </lineage>
</organism>
<dbReference type="OrthoDB" id="10545204at2759"/>
<evidence type="ECO:0000313" key="2">
    <source>
        <dbReference type="Proteomes" id="UP000219338"/>
    </source>
</evidence>
<dbReference type="Proteomes" id="UP000219338">
    <property type="component" value="Unassembled WGS sequence"/>
</dbReference>
<reference evidence="2" key="1">
    <citation type="journal article" date="2017" name="Nat. Ecol. Evol.">
        <title>Genome expansion and lineage-specific genetic innovations in the forest pathogenic fungi Armillaria.</title>
        <authorList>
            <person name="Sipos G."/>
            <person name="Prasanna A.N."/>
            <person name="Walter M.C."/>
            <person name="O'Connor E."/>
            <person name="Balint B."/>
            <person name="Krizsan K."/>
            <person name="Kiss B."/>
            <person name="Hess J."/>
            <person name="Varga T."/>
            <person name="Slot J."/>
            <person name="Riley R."/>
            <person name="Boka B."/>
            <person name="Rigling D."/>
            <person name="Barry K."/>
            <person name="Lee J."/>
            <person name="Mihaltcheva S."/>
            <person name="LaButti K."/>
            <person name="Lipzen A."/>
            <person name="Waldron R."/>
            <person name="Moloney N.M."/>
            <person name="Sperisen C."/>
            <person name="Kredics L."/>
            <person name="Vagvoelgyi C."/>
            <person name="Patrignani A."/>
            <person name="Fitzpatrick D."/>
            <person name="Nagy I."/>
            <person name="Doyle S."/>
            <person name="Anderson J.B."/>
            <person name="Grigoriev I.V."/>
            <person name="Gueldener U."/>
            <person name="Muensterkoetter M."/>
            <person name="Nagy L.G."/>
        </authorList>
    </citation>
    <scope>NUCLEOTIDE SEQUENCE [LARGE SCALE GENOMIC DNA]</scope>
    <source>
        <strain evidence="2">C18/9</strain>
    </source>
</reference>
<keyword evidence="2" id="KW-1185">Reference proteome</keyword>
<proteinExistence type="predicted"/>
<evidence type="ECO:0000313" key="1">
    <source>
        <dbReference type="EMBL" id="SJL10254.1"/>
    </source>
</evidence>
<gene>
    <name evidence="1" type="ORF">ARMOST_13638</name>
</gene>
<sequence length="186" mass="20564">MQLLEGAQLADEFTSKKSTSLVTVQQLSQAQGSFPTSDSHDSFFDASMPVAKDLVLKNANKPLADGENYGSDIDLEPDSDIALDDNISTPSKQAFLSRSFHSLPKYAPNVPCSESRSLSKPTSAPLDPQWPLQVMMFNTLEAALHYIYSYEQQCGYVWKKAESESLSDFKFDVTVMEVLGLLIKIV</sequence>